<evidence type="ECO:0000313" key="1">
    <source>
        <dbReference type="EMBL" id="SVA01442.1"/>
    </source>
</evidence>
<proteinExistence type="predicted"/>
<reference evidence="1" key="1">
    <citation type="submission" date="2018-05" db="EMBL/GenBank/DDBJ databases">
        <authorList>
            <person name="Lanie J.A."/>
            <person name="Ng W.-L."/>
            <person name="Kazmierczak K.M."/>
            <person name="Andrzejewski T.M."/>
            <person name="Davidsen T.M."/>
            <person name="Wayne K.J."/>
            <person name="Tettelin H."/>
            <person name="Glass J.I."/>
            <person name="Rusch D."/>
            <person name="Podicherti R."/>
            <person name="Tsui H.-C.T."/>
            <person name="Winkler M.E."/>
        </authorList>
    </citation>
    <scope>NUCLEOTIDE SEQUENCE</scope>
</reference>
<name>A0A381SBI1_9ZZZZ</name>
<accession>A0A381SBI1</accession>
<dbReference type="EMBL" id="UINC01002904">
    <property type="protein sequence ID" value="SVA01442.1"/>
    <property type="molecule type" value="Genomic_DNA"/>
</dbReference>
<sequence length="30" mass="3406">MAENLFKIIISNPSNANHNNTQEKLHINPC</sequence>
<protein>
    <submittedName>
        <fullName evidence="1">Uncharacterized protein</fullName>
    </submittedName>
</protein>
<organism evidence="1">
    <name type="scientific">marine metagenome</name>
    <dbReference type="NCBI Taxonomy" id="408172"/>
    <lineage>
        <taxon>unclassified sequences</taxon>
        <taxon>metagenomes</taxon>
        <taxon>ecological metagenomes</taxon>
    </lineage>
</organism>
<dbReference type="AlphaFoldDB" id="A0A381SBI1"/>
<gene>
    <name evidence="1" type="ORF">METZ01_LOCUS54296</name>
</gene>